<keyword evidence="7 10" id="KW-0472">Membrane</keyword>
<feature type="transmembrane region" description="Helical" evidence="10">
    <location>
        <begin position="626"/>
        <end position="647"/>
    </location>
</feature>
<comment type="caution">
    <text evidence="12">The sequence shown here is derived from an EMBL/GenBank/DDBJ whole genome shotgun (WGS) entry which is preliminary data.</text>
</comment>
<evidence type="ECO:0000256" key="1">
    <source>
        <dbReference type="ARBA" id="ARBA00004141"/>
    </source>
</evidence>
<keyword evidence="13" id="KW-1185">Reference proteome</keyword>
<dbReference type="PANTHER" id="PTHR24186:SF46">
    <property type="entry name" value="PROTEIN ACCELERATED CELL DEATH 6-LIKE"/>
    <property type="match status" value="1"/>
</dbReference>
<dbReference type="PROSITE" id="PS50088">
    <property type="entry name" value="ANK_REPEAT"/>
    <property type="match status" value="1"/>
</dbReference>
<dbReference type="InterPro" id="IPR036770">
    <property type="entry name" value="Ankyrin_rpt-contain_sf"/>
</dbReference>
<proteinExistence type="predicted"/>
<dbReference type="Gene3D" id="1.25.40.20">
    <property type="entry name" value="Ankyrin repeat-containing domain"/>
    <property type="match status" value="1"/>
</dbReference>
<evidence type="ECO:0000256" key="7">
    <source>
        <dbReference type="ARBA" id="ARBA00023136"/>
    </source>
</evidence>
<feature type="repeat" description="ANK" evidence="8">
    <location>
        <begin position="429"/>
        <end position="453"/>
    </location>
</feature>
<feature type="domain" description="PGG" evidence="11">
    <location>
        <begin position="546"/>
        <end position="649"/>
    </location>
</feature>
<evidence type="ECO:0000256" key="3">
    <source>
        <dbReference type="ARBA" id="ARBA00022692"/>
    </source>
</evidence>
<feature type="compositionally biased region" description="Basic and acidic residues" evidence="9">
    <location>
        <begin position="507"/>
        <end position="541"/>
    </location>
</feature>
<evidence type="ECO:0000256" key="2">
    <source>
        <dbReference type="ARBA" id="ARBA00004413"/>
    </source>
</evidence>
<dbReference type="EMBL" id="JAMSHJ010000002">
    <property type="protein sequence ID" value="KAI5433710.1"/>
    <property type="molecule type" value="Genomic_DNA"/>
</dbReference>
<dbReference type="Pfam" id="PF13962">
    <property type="entry name" value="PGG"/>
    <property type="match status" value="1"/>
</dbReference>
<comment type="subcellular location">
    <subcellularLocation>
        <location evidence="2">Cell membrane</location>
        <topology evidence="2">Peripheral membrane protein</topology>
        <orientation evidence="2">Cytoplasmic side</orientation>
    </subcellularLocation>
    <subcellularLocation>
        <location evidence="1">Membrane</location>
        <topology evidence="1">Multi-pass membrane protein</topology>
    </subcellularLocation>
</comment>
<sequence length="716" mass="82132">MDVQDRSLQPIHNSDRSSLKQFREYFGWDLKMPYDWTMSEPLDEKELEIETEPSEVTHVNEKCCKFDNQINLISEAYHLVYGGPKNLLDESCNLTEIETPMQNSVLHIAAWNGNDEIVTLLIERAPKLLFKLNKNKDSVLHVAARNGRISTIKKLFEGYTNFERHDIKIAWFNYNQNESLEDAYDDKSNMKDLLKFVKLENGEGNTMFHEIMFCDKRNIVGNMIFKVCEEYKTEDCSGKSLSNSCYEYVTDIVNHEKKTVLYLAVENGNTDVVEVILEKCGRNDNTRMGLSPLIAAIMIHNQEILRMIIKNKPTWIHSMDKHDRFPLHYAASIGYLDGVDLLLGLCKCCTIQRDKYGYFPIHLASYGDHVEVVNKLLQYCPDPTEMLDTSHERNILHIAAKHGKYEVVRYILESEIPQHHKLINQKDKNGDTALHLAARSLHPTIVYYLVNQNNKRVDLDLVNKNNETALDIVSSHYELDKSSLRQHLSWTALKSAGAKQSSRKGRPTIESKQRKNDESKDKNLNHVKENQQSEKESKEKEKASEIYKDRLENLTIVSTLIVTTSVAACLAVPGEAEGEAHNLKHAMFQFFIIFITISLFSSISATVILFWATFGLNELVTFTLKIVMPLLGIALISLSLAFMAGLYTVISKLYWLANVFLVMTVIFIIIVVFLYILLFLPSSSTIKPLRYISHYPFVFLASRTKSKNHQDINPWG</sequence>
<dbReference type="PANTHER" id="PTHR24186">
    <property type="entry name" value="PROTEIN PHOSPHATASE 1 REGULATORY SUBUNIT"/>
    <property type="match status" value="1"/>
</dbReference>
<feature type="transmembrane region" description="Helical" evidence="10">
    <location>
        <begin position="586"/>
        <end position="614"/>
    </location>
</feature>
<keyword evidence="5 10" id="KW-1133">Transmembrane helix</keyword>
<protein>
    <recommendedName>
        <fullName evidence="11">PGG domain-containing protein</fullName>
    </recommendedName>
</protein>
<dbReference type="PROSITE" id="PS50297">
    <property type="entry name" value="ANK_REP_REGION"/>
    <property type="match status" value="1"/>
</dbReference>
<keyword evidence="4" id="KW-0677">Repeat</keyword>
<dbReference type="Gramene" id="Psat02G0083100-T1">
    <property type="protein sequence ID" value="KAI5433710.1"/>
    <property type="gene ID" value="KIW84_020831"/>
</dbReference>
<keyword evidence="6 8" id="KW-0040">ANK repeat</keyword>
<gene>
    <name evidence="12" type="ORF">KIW84_020831</name>
</gene>
<evidence type="ECO:0000256" key="6">
    <source>
        <dbReference type="ARBA" id="ARBA00023043"/>
    </source>
</evidence>
<evidence type="ECO:0000313" key="12">
    <source>
        <dbReference type="EMBL" id="KAI5433710.1"/>
    </source>
</evidence>
<evidence type="ECO:0000259" key="11">
    <source>
        <dbReference type="Pfam" id="PF13962"/>
    </source>
</evidence>
<evidence type="ECO:0000256" key="8">
    <source>
        <dbReference type="PROSITE-ProRule" id="PRU00023"/>
    </source>
</evidence>
<evidence type="ECO:0000256" key="5">
    <source>
        <dbReference type="ARBA" id="ARBA00022989"/>
    </source>
</evidence>
<evidence type="ECO:0000256" key="4">
    <source>
        <dbReference type="ARBA" id="ARBA00022737"/>
    </source>
</evidence>
<dbReference type="AlphaFoldDB" id="A0A9D4YAN9"/>
<feature type="transmembrane region" description="Helical" evidence="10">
    <location>
        <begin position="653"/>
        <end position="680"/>
    </location>
</feature>
<accession>A0A9D4YAN9</accession>
<evidence type="ECO:0000313" key="13">
    <source>
        <dbReference type="Proteomes" id="UP001058974"/>
    </source>
</evidence>
<dbReference type="Proteomes" id="UP001058974">
    <property type="component" value="Chromosome 2"/>
</dbReference>
<dbReference type="Pfam" id="PF12796">
    <property type="entry name" value="Ank_2"/>
    <property type="match status" value="3"/>
</dbReference>
<evidence type="ECO:0000256" key="10">
    <source>
        <dbReference type="SAM" id="Phobius"/>
    </source>
</evidence>
<dbReference type="InterPro" id="IPR002110">
    <property type="entry name" value="Ankyrin_rpt"/>
</dbReference>
<dbReference type="Pfam" id="PF00023">
    <property type="entry name" value="Ank"/>
    <property type="match status" value="1"/>
</dbReference>
<dbReference type="SUPFAM" id="SSF48403">
    <property type="entry name" value="Ankyrin repeat"/>
    <property type="match status" value="1"/>
</dbReference>
<name>A0A9D4YAN9_PEA</name>
<feature type="region of interest" description="Disordered" evidence="9">
    <location>
        <begin position="495"/>
        <end position="541"/>
    </location>
</feature>
<keyword evidence="3 10" id="KW-0812">Transmembrane</keyword>
<organism evidence="12 13">
    <name type="scientific">Pisum sativum</name>
    <name type="common">Garden pea</name>
    <name type="synonym">Lathyrus oleraceus</name>
    <dbReference type="NCBI Taxonomy" id="3888"/>
    <lineage>
        <taxon>Eukaryota</taxon>
        <taxon>Viridiplantae</taxon>
        <taxon>Streptophyta</taxon>
        <taxon>Embryophyta</taxon>
        <taxon>Tracheophyta</taxon>
        <taxon>Spermatophyta</taxon>
        <taxon>Magnoliopsida</taxon>
        <taxon>eudicotyledons</taxon>
        <taxon>Gunneridae</taxon>
        <taxon>Pentapetalae</taxon>
        <taxon>rosids</taxon>
        <taxon>fabids</taxon>
        <taxon>Fabales</taxon>
        <taxon>Fabaceae</taxon>
        <taxon>Papilionoideae</taxon>
        <taxon>50 kb inversion clade</taxon>
        <taxon>NPAAA clade</taxon>
        <taxon>Hologalegina</taxon>
        <taxon>IRL clade</taxon>
        <taxon>Fabeae</taxon>
        <taxon>Lathyrus</taxon>
    </lineage>
</organism>
<dbReference type="SMART" id="SM00248">
    <property type="entry name" value="ANK"/>
    <property type="match status" value="8"/>
</dbReference>
<evidence type="ECO:0000256" key="9">
    <source>
        <dbReference type="SAM" id="MobiDB-lite"/>
    </source>
</evidence>
<dbReference type="InterPro" id="IPR026961">
    <property type="entry name" value="PGG_dom"/>
</dbReference>
<reference evidence="12 13" key="1">
    <citation type="journal article" date="2022" name="Nat. Genet.">
        <title>Improved pea reference genome and pan-genome highlight genomic features and evolutionary characteristics.</title>
        <authorList>
            <person name="Yang T."/>
            <person name="Liu R."/>
            <person name="Luo Y."/>
            <person name="Hu S."/>
            <person name="Wang D."/>
            <person name="Wang C."/>
            <person name="Pandey M.K."/>
            <person name="Ge S."/>
            <person name="Xu Q."/>
            <person name="Li N."/>
            <person name="Li G."/>
            <person name="Huang Y."/>
            <person name="Saxena R.K."/>
            <person name="Ji Y."/>
            <person name="Li M."/>
            <person name="Yan X."/>
            <person name="He Y."/>
            <person name="Liu Y."/>
            <person name="Wang X."/>
            <person name="Xiang C."/>
            <person name="Varshney R.K."/>
            <person name="Ding H."/>
            <person name="Gao S."/>
            <person name="Zong X."/>
        </authorList>
    </citation>
    <scope>NUCLEOTIDE SEQUENCE [LARGE SCALE GENOMIC DNA]</scope>
    <source>
        <strain evidence="12 13">cv. Zhongwan 6</strain>
    </source>
</reference>
<dbReference type="GO" id="GO:0005886">
    <property type="term" value="C:plasma membrane"/>
    <property type="evidence" value="ECO:0007669"/>
    <property type="project" value="UniProtKB-SubCell"/>
</dbReference>